<evidence type="ECO:0000256" key="2">
    <source>
        <dbReference type="HAMAP-Rule" id="MF_00274"/>
    </source>
</evidence>
<gene>
    <name evidence="3" type="ORF">AB6M95_14650</name>
</gene>
<dbReference type="Gene3D" id="3.30.1310.10">
    <property type="entry name" value="Nucleoid-associated protein YbaB-like domain"/>
    <property type="match status" value="1"/>
</dbReference>
<comment type="function">
    <text evidence="2">Binds to DNA and alters its conformation. May be involved in regulation of gene expression, nucleoid organization and DNA protection.</text>
</comment>
<dbReference type="PANTHER" id="PTHR33449">
    <property type="entry name" value="NUCLEOID-ASSOCIATED PROTEIN YBAB"/>
    <property type="match status" value="1"/>
</dbReference>
<keyword evidence="1 2" id="KW-0238">DNA-binding</keyword>
<protein>
    <recommendedName>
        <fullName evidence="2">Nucleoid-associated protein AB6M95_14650</fullName>
    </recommendedName>
</protein>
<keyword evidence="2" id="KW-0963">Cytoplasm</keyword>
<dbReference type="EMBL" id="JBGLYH010000048">
    <property type="protein sequence ID" value="MEZ7197992.1"/>
    <property type="molecule type" value="Genomic_DNA"/>
</dbReference>
<comment type="caution">
    <text evidence="3">The sequence shown here is derived from an EMBL/GenBank/DDBJ whole genome shotgun (WGS) entry which is preliminary data.</text>
</comment>
<dbReference type="Pfam" id="PF02575">
    <property type="entry name" value="YbaB_DNA_bd"/>
    <property type="match status" value="1"/>
</dbReference>
<comment type="similarity">
    <text evidence="2">Belongs to the YbaB/EbfC family.</text>
</comment>
<organism evidence="3 4">
    <name type="scientific">Pseudodesulfovibrio karagichevae</name>
    <dbReference type="NCBI Taxonomy" id="3239305"/>
    <lineage>
        <taxon>Bacteria</taxon>
        <taxon>Pseudomonadati</taxon>
        <taxon>Thermodesulfobacteriota</taxon>
        <taxon>Desulfovibrionia</taxon>
        <taxon>Desulfovibrionales</taxon>
        <taxon>Desulfovibrionaceae</taxon>
    </lineage>
</organism>
<reference evidence="3 4" key="1">
    <citation type="submission" date="2024-08" db="EMBL/GenBank/DDBJ databases">
        <title>Sulfate-reducing bacteria isolated from formation water of the oil field in Kazakhstan and description of Pseudodesulfovibrio sp.</title>
        <authorList>
            <person name="Bidzhieva S.K."/>
            <person name="Tourova T.P."/>
            <person name="Grouzdev D.S."/>
            <person name="Beletsky A.V."/>
            <person name="Sokolova D.S."/>
            <person name="Samigullina S.R."/>
            <person name="Poltaraus A.B."/>
            <person name="Avtukh A.N."/>
            <person name="Tereshina V.M."/>
            <person name="Zhaparov N.S."/>
            <person name="Mardanov A.V."/>
            <person name="Nazina T.N."/>
        </authorList>
    </citation>
    <scope>NUCLEOTIDE SEQUENCE [LARGE SCALE GENOMIC DNA]</scope>
    <source>
        <strain evidence="3 4">9FUS</strain>
    </source>
</reference>
<dbReference type="RefSeq" id="WP_371387490.1">
    <property type="nucleotide sequence ID" value="NZ_JBGLYH010000048.1"/>
</dbReference>
<dbReference type="PIRSF" id="PIRSF004555">
    <property type="entry name" value="UCP004555"/>
    <property type="match status" value="1"/>
</dbReference>
<dbReference type="SUPFAM" id="SSF82607">
    <property type="entry name" value="YbaB-like"/>
    <property type="match status" value="1"/>
</dbReference>
<accession>A0ABV4K4U2</accession>
<comment type="subcellular location">
    <subcellularLocation>
        <location evidence="2">Cytoplasm</location>
        <location evidence="2">Nucleoid</location>
    </subcellularLocation>
</comment>
<keyword evidence="4" id="KW-1185">Reference proteome</keyword>
<evidence type="ECO:0000313" key="4">
    <source>
        <dbReference type="Proteomes" id="UP001568698"/>
    </source>
</evidence>
<evidence type="ECO:0000256" key="1">
    <source>
        <dbReference type="ARBA" id="ARBA00023125"/>
    </source>
</evidence>
<dbReference type="PANTHER" id="PTHR33449:SF1">
    <property type="entry name" value="NUCLEOID-ASSOCIATED PROTEIN YBAB"/>
    <property type="match status" value="1"/>
</dbReference>
<comment type="subunit">
    <text evidence="2">Homodimer.</text>
</comment>
<dbReference type="HAMAP" id="MF_00274">
    <property type="entry name" value="DNA_YbaB_EbfC"/>
    <property type="match status" value="1"/>
</dbReference>
<proteinExistence type="inferred from homology"/>
<name>A0ABV4K4U2_9BACT</name>
<dbReference type="InterPro" id="IPR036894">
    <property type="entry name" value="YbaB-like_sf"/>
</dbReference>
<dbReference type="InterPro" id="IPR004401">
    <property type="entry name" value="YbaB/EbfC"/>
</dbReference>
<evidence type="ECO:0000313" key="3">
    <source>
        <dbReference type="EMBL" id="MEZ7197992.1"/>
    </source>
</evidence>
<dbReference type="Proteomes" id="UP001568698">
    <property type="component" value="Unassembled WGS sequence"/>
</dbReference>
<sequence>MKGMNEMLRQAQIMQRKMTEAQDALKTREVEASSGGGMVTVKVTGAQEVTEVRIEPSVMESGDVEMLQDLVMTAANEALKKSKEMMEEAMKGVTGGLSIPGMF</sequence>
<dbReference type="NCBIfam" id="TIGR00103">
    <property type="entry name" value="DNA_YbaB_EbfC"/>
    <property type="match status" value="1"/>
</dbReference>